<proteinExistence type="predicted"/>
<dbReference type="PROSITE" id="PS50262">
    <property type="entry name" value="G_PROTEIN_RECEP_F1_2"/>
    <property type="match status" value="1"/>
</dbReference>
<evidence type="ECO:0000313" key="6">
    <source>
        <dbReference type="EMBL" id="CAH1780220.1"/>
    </source>
</evidence>
<keyword evidence="4" id="KW-1133">Transmembrane helix</keyword>
<dbReference type="GO" id="GO:0005886">
    <property type="term" value="C:plasma membrane"/>
    <property type="evidence" value="ECO:0007669"/>
    <property type="project" value="UniProtKB-SubCell"/>
</dbReference>
<keyword evidence="5" id="KW-0472">Membrane</keyword>
<dbReference type="Gene3D" id="1.20.1070.10">
    <property type="entry name" value="Rhodopsin 7-helix transmembrane proteins"/>
    <property type="match status" value="1"/>
</dbReference>
<dbReference type="SUPFAM" id="SSF81321">
    <property type="entry name" value="Family A G protein-coupled receptor-like"/>
    <property type="match status" value="1"/>
</dbReference>
<dbReference type="EMBL" id="CAIIXF020000003">
    <property type="protein sequence ID" value="CAH1780220.1"/>
    <property type="molecule type" value="Genomic_DNA"/>
</dbReference>
<feature type="non-terminal residue" evidence="6">
    <location>
        <position position="235"/>
    </location>
</feature>
<accession>A0A8J1Y9D1</accession>
<gene>
    <name evidence="6" type="ORF">OFUS_LOCUS6940</name>
</gene>
<comment type="subcellular location">
    <subcellularLocation>
        <location evidence="1">Cell membrane</location>
        <topology evidence="1">Multi-pass membrane protein</topology>
    </subcellularLocation>
</comment>
<reference evidence="6" key="1">
    <citation type="submission" date="2022-03" db="EMBL/GenBank/DDBJ databases">
        <authorList>
            <person name="Martin C."/>
        </authorList>
    </citation>
    <scope>NUCLEOTIDE SEQUENCE</scope>
</reference>
<organism evidence="6 7">
    <name type="scientific">Owenia fusiformis</name>
    <name type="common">Polychaete worm</name>
    <dbReference type="NCBI Taxonomy" id="6347"/>
    <lineage>
        <taxon>Eukaryota</taxon>
        <taxon>Metazoa</taxon>
        <taxon>Spiralia</taxon>
        <taxon>Lophotrochozoa</taxon>
        <taxon>Annelida</taxon>
        <taxon>Polychaeta</taxon>
        <taxon>Sedentaria</taxon>
        <taxon>Canalipalpata</taxon>
        <taxon>Sabellida</taxon>
        <taxon>Oweniida</taxon>
        <taxon>Oweniidae</taxon>
        <taxon>Owenia</taxon>
    </lineage>
</organism>
<evidence type="ECO:0000256" key="4">
    <source>
        <dbReference type="ARBA" id="ARBA00022989"/>
    </source>
</evidence>
<evidence type="ECO:0000256" key="2">
    <source>
        <dbReference type="ARBA" id="ARBA00022475"/>
    </source>
</evidence>
<comment type="caution">
    <text evidence="6">The sequence shown here is derived from an EMBL/GenBank/DDBJ whole genome shotgun (WGS) entry which is preliminary data.</text>
</comment>
<evidence type="ECO:0000313" key="7">
    <source>
        <dbReference type="Proteomes" id="UP000749559"/>
    </source>
</evidence>
<protein>
    <submittedName>
        <fullName evidence="6">Uncharacterized protein</fullName>
    </submittedName>
</protein>
<dbReference type="PANTHER" id="PTHR22750">
    <property type="entry name" value="G-PROTEIN COUPLED RECEPTOR"/>
    <property type="match status" value="1"/>
</dbReference>
<keyword evidence="3" id="KW-0812">Transmembrane</keyword>
<keyword evidence="2" id="KW-1003">Cell membrane</keyword>
<dbReference type="Proteomes" id="UP000749559">
    <property type="component" value="Unassembled WGS sequence"/>
</dbReference>
<sequence>SIKGAISKKKAFSLIVLTEIVWTVYFCSFPLFHNNKRTDKTCHVSNGLIHKNHLIGLCIIMFLHFIALVGIQCLTFWNLRKHIANLKELGMMTPKAPLNNDQNVKNINQRITVMENPAYSNPSPGIFTQECSDGELKSSVATPSTERQIEVQNYEVKNNMLYYQWSLRITRIAKLISFIFLSFAICYTPFMVCVFLYAIHPGQYVSSQINYIAGTILTFNSLTNVVIYLIRSKEY</sequence>
<evidence type="ECO:0000256" key="5">
    <source>
        <dbReference type="ARBA" id="ARBA00023136"/>
    </source>
</evidence>
<evidence type="ECO:0000256" key="3">
    <source>
        <dbReference type="ARBA" id="ARBA00022692"/>
    </source>
</evidence>
<name>A0A8J1Y9D1_OWEFU</name>
<keyword evidence="7" id="KW-1185">Reference proteome</keyword>
<dbReference type="AlphaFoldDB" id="A0A8J1Y9D1"/>
<dbReference type="InterPro" id="IPR017452">
    <property type="entry name" value="GPCR_Rhodpsn_7TM"/>
</dbReference>
<feature type="non-terminal residue" evidence="6">
    <location>
        <position position="1"/>
    </location>
</feature>
<evidence type="ECO:0000256" key="1">
    <source>
        <dbReference type="ARBA" id="ARBA00004651"/>
    </source>
</evidence>